<feature type="transmembrane region" description="Helical" evidence="8">
    <location>
        <begin position="216"/>
        <end position="240"/>
    </location>
</feature>
<comment type="caution">
    <text evidence="10">The sequence shown here is derived from an EMBL/GenBank/DDBJ whole genome shotgun (WGS) entry which is preliminary data.</text>
</comment>
<keyword evidence="7 8" id="KW-0472">Membrane</keyword>
<evidence type="ECO:0000256" key="5">
    <source>
        <dbReference type="ARBA" id="ARBA00022692"/>
    </source>
</evidence>
<dbReference type="SUPFAM" id="SSF161098">
    <property type="entry name" value="MetI-like"/>
    <property type="match status" value="1"/>
</dbReference>
<dbReference type="InterPro" id="IPR000515">
    <property type="entry name" value="MetI-like"/>
</dbReference>
<dbReference type="RefSeq" id="WP_379959901.1">
    <property type="nucleotide sequence ID" value="NZ_JAUYVI010000007.1"/>
</dbReference>
<comment type="subcellular location">
    <subcellularLocation>
        <location evidence="1 8">Cell membrane</location>
        <topology evidence="1 8">Multi-pass membrane protein</topology>
    </subcellularLocation>
</comment>
<feature type="transmembrane region" description="Helical" evidence="8">
    <location>
        <begin position="66"/>
        <end position="87"/>
    </location>
</feature>
<evidence type="ECO:0000256" key="7">
    <source>
        <dbReference type="ARBA" id="ARBA00023136"/>
    </source>
</evidence>
<gene>
    <name evidence="10" type="ORF">Q8A70_22720</name>
</gene>
<dbReference type="PANTHER" id="PTHR42929">
    <property type="entry name" value="INNER MEMBRANE ABC TRANSPORTER PERMEASE PROTEIN YDCU-RELATED-RELATED"/>
    <property type="match status" value="1"/>
</dbReference>
<organism evidence="10 11">
    <name type="scientific">Dongia sedimenti</name>
    <dbReference type="NCBI Taxonomy" id="3064282"/>
    <lineage>
        <taxon>Bacteria</taxon>
        <taxon>Pseudomonadati</taxon>
        <taxon>Pseudomonadota</taxon>
        <taxon>Alphaproteobacteria</taxon>
        <taxon>Rhodospirillales</taxon>
        <taxon>Dongiaceae</taxon>
        <taxon>Dongia</taxon>
    </lineage>
</organism>
<keyword evidence="11" id="KW-1185">Reference proteome</keyword>
<sequence length="250" mass="27386">MFYLSFIGEDGSFSLENYLRLWTTPVYGEVFKITFRISFFTTIIVAAVGYPLAFVLVHLPGRLQNWALLFVLLPFWTPVLVRTYAWLVLLQDHGLINDGLISLGLISEPFELSHNVTGALIGMVQIMLPFLVLPLFSSMKAIDQNLIAAASNLGATPARAFRDVFFPLSLPGFLAGILMVFVLCLGFYVTPAVLGGGSVIMAAMRIDATVRLYTSWGAASSLGIVLLMITVLLILVATYVGRRAGQGLFR</sequence>
<dbReference type="PANTHER" id="PTHR42929:SF5">
    <property type="entry name" value="ABC TRANSPORTER PERMEASE PROTEIN"/>
    <property type="match status" value="1"/>
</dbReference>
<evidence type="ECO:0000256" key="6">
    <source>
        <dbReference type="ARBA" id="ARBA00022989"/>
    </source>
</evidence>
<evidence type="ECO:0000256" key="2">
    <source>
        <dbReference type="ARBA" id="ARBA00007069"/>
    </source>
</evidence>
<dbReference type="Proteomes" id="UP001230156">
    <property type="component" value="Unassembled WGS sequence"/>
</dbReference>
<dbReference type="PROSITE" id="PS50928">
    <property type="entry name" value="ABC_TM1"/>
    <property type="match status" value="1"/>
</dbReference>
<evidence type="ECO:0000256" key="8">
    <source>
        <dbReference type="RuleBase" id="RU363032"/>
    </source>
</evidence>
<proteinExistence type="inferred from homology"/>
<feature type="transmembrane region" description="Helical" evidence="8">
    <location>
        <begin position="172"/>
        <end position="204"/>
    </location>
</feature>
<feature type="domain" description="ABC transmembrane type-1" evidence="9">
    <location>
        <begin position="31"/>
        <end position="237"/>
    </location>
</feature>
<name>A0ABU0YS26_9PROT</name>
<feature type="transmembrane region" description="Helical" evidence="8">
    <location>
        <begin position="116"/>
        <end position="136"/>
    </location>
</feature>
<protein>
    <submittedName>
        <fullName evidence="10">ABC transporter permease</fullName>
    </submittedName>
</protein>
<accession>A0ABU0YS26</accession>
<comment type="similarity">
    <text evidence="2">Belongs to the binding-protein-dependent transport system permease family. CysTW subfamily.</text>
</comment>
<keyword evidence="4" id="KW-1003">Cell membrane</keyword>
<reference evidence="11" key="1">
    <citation type="submission" date="2023-08" db="EMBL/GenBank/DDBJ databases">
        <title>Rhodospirillaceae gen. nov., a novel taxon isolated from the Yangtze River Yuezi River estuary sludge.</title>
        <authorList>
            <person name="Ruan L."/>
        </authorList>
    </citation>
    <scope>NUCLEOTIDE SEQUENCE [LARGE SCALE GENOMIC DNA]</scope>
    <source>
        <strain evidence="11">R-7</strain>
    </source>
</reference>
<evidence type="ECO:0000256" key="3">
    <source>
        <dbReference type="ARBA" id="ARBA00022448"/>
    </source>
</evidence>
<feature type="transmembrane region" description="Helical" evidence="8">
    <location>
        <begin position="37"/>
        <end position="59"/>
    </location>
</feature>
<keyword evidence="6 8" id="KW-1133">Transmembrane helix</keyword>
<evidence type="ECO:0000256" key="1">
    <source>
        <dbReference type="ARBA" id="ARBA00004651"/>
    </source>
</evidence>
<evidence type="ECO:0000256" key="4">
    <source>
        <dbReference type="ARBA" id="ARBA00022475"/>
    </source>
</evidence>
<dbReference type="InterPro" id="IPR035906">
    <property type="entry name" value="MetI-like_sf"/>
</dbReference>
<dbReference type="CDD" id="cd06261">
    <property type="entry name" value="TM_PBP2"/>
    <property type="match status" value="1"/>
</dbReference>
<dbReference type="Pfam" id="PF00528">
    <property type="entry name" value="BPD_transp_1"/>
    <property type="match status" value="1"/>
</dbReference>
<keyword evidence="5 8" id="KW-0812">Transmembrane</keyword>
<evidence type="ECO:0000313" key="10">
    <source>
        <dbReference type="EMBL" id="MDQ7250521.1"/>
    </source>
</evidence>
<dbReference type="EMBL" id="JAUYVI010000007">
    <property type="protein sequence ID" value="MDQ7250521.1"/>
    <property type="molecule type" value="Genomic_DNA"/>
</dbReference>
<evidence type="ECO:0000259" key="9">
    <source>
        <dbReference type="PROSITE" id="PS50928"/>
    </source>
</evidence>
<dbReference type="Gene3D" id="1.10.3720.10">
    <property type="entry name" value="MetI-like"/>
    <property type="match status" value="1"/>
</dbReference>
<evidence type="ECO:0000313" key="11">
    <source>
        <dbReference type="Proteomes" id="UP001230156"/>
    </source>
</evidence>
<keyword evidence="3 8" id="KW-0813">Transport</keyword>